<sequence length="94" mass="11114">MAIEVMRVRHGLGRGSRASTRAEDGWRGVESIAHKVIDRRAMVVDGEERMSSDTVIAMDELGIWMRQRWQRLRKDGQDRFEWREATFEYLLAKY</sequence>
<evidence type="ECO:0000313" key="1">
    <source>
        <dbReference type="EMBL" id="AAK51567.1"/>
    </source>
</evidence>
<reference evidence="2" key="1">
    <citation type="journal article" date="2005" name="Nature">
        <title>The map-based sequence of the rice genome.</title>
        <authorList>
            <consortium name="International rice genome sequencing project (IRGSP)"/>
            <person name="Matsumoto T."/>
            <person name="Wu J."/>
            <person name="Kanamori H."/>
            <person name="Katayose Y."/>
            <person name="Fujisawa M."/>
            <person name="Namiki N."/>
            <person name="Mizuno H."/>
            <person name="Yamamoto K."/>
            <person name="Antonio B.A."/>
            <person name="Baba T."/>
            <person name="Sakata K."/>
            <person name="Nagamura Y."/>
            <person name="Aoki H."/>
            <person name="Arikawa K."/>
            <person name="Arita K."/>
            <person name="Bito T."/>
            <person name="Chiden Y."/>
            <person name="Fujitsuka N."/>
            <person name="Fukunaka R."/>
            <person name="Hamada M."/>
            <person name="Harada C."/>
            <person name="Hayashi A."/>
            <person name="Hijishita S."/>
            <person name="Honda M."/>
            <person name="Hosokawa S."/>
            <person name="Ichikawa Y."/>
            <person name="Idonuma A."/>
            <person name="Iijima M."/>
            <person name="Ikeda M."/>
            <person name="Ikeno M."/>
            <person name="Ito K."/>
            <person name="Ito S."/>
            <person name="Ito T."/>
            <person name="Ito Y."/>
            <person name="Ito Y."/>
            <person name="Iwabuchi A."/>
            <person name="Kamiya K."/>
            <person name="Karasawa W."/>
            <person name="Kurita K."/>
            <person name="Katagiri S."/>
            <person name="Kikuta A."/>
            <person name="Kobayashi H."/>
            <person name="Kobayashi N."/>
            <person name="Machita K."/>
            <person name="Maehara T."/>
            <person name="Masukawa M."/>
            <person name="Mizubayashi T."/>
            <person name="Mukai Y."/>
            <person name="Nagasaki H."/>
            <person name="Nagata Y."/>
            <person name="Naito S."/>
            <person name="Nakashima M."/>
            <person name="Nakama Y."/>
            <person name="Nakamichi Y."/>
            <person name="Nakamura M."/>
            <person name="Meguro A."/>
            <person name="Negishi M."/>
            <person name="Ohta I."/>
            <person name="Ohta T."/>
            <person name="Okamoto M."/>
            <person name="Ono N."/>
            <person name="Saji S."/>
            <person name="Sakaguchi M."/>
            <person name="Sakai K."/>
            <person name="Shibata M."/>
            <person name="Shimokawa T."/>
            <person name="Song J."/>
            <person name="Takazaki Y."/>
            <person name="Terasawa K."/>
            <person name="Tsugane M."/>
            <person name="Tsuji K."/>
            <person name="Ueda S."/>
            <person name="Waki K."/>
            <person name="Yamagata H."/>
            <person name="Yamamoto M."/>
            <person name="Yamamoto S."/>
            <person name="Yamane H."/>
            <person name="Yoshiki S."/>
            <person name="Yoshihara R."/>
            <person name="Yukawa K."/>
            <person name="Zhong H."/>
            <person name="Yano M."/>
            <person name="Yuan Q."/>
            <person name="Ouyang S."/>
            <person name="Liu J."/>
            <person name="Jones K.M."/>
            <person name="Gansberger K."/>
            <person name="Moffat K."/>
            <person name="Hill J."/>
            <person name="Bera J."/>
            <person name="Fadrosh D."/>
            <person name="Jin S."/>
            <person name="Johri S."/>
            <person name="Kim M."/>
            <person name="Overton L."/>
            <person name="Reardon M."/>
            <person name="Tsitrin T."/>
            <person name="Vuong H."/>
            <person name="Weaver B."/>
            <person name="Ciecko A."/>
            <person name="Tallon L."/>
            <person name="Jackson J."/>
            <person name="Pai G."/>
            <person name="Aken S.V."/>
            <person name="Utterback T."/>
            <person name="Reidmuller S."/>
            <person name="Feldblyum T."/>
            <person name="Hsiao J."/>
            <person name="Zismann V."/>
            <person name="Iobst S."/>
            <person name="de Vazeille A.R."/>
            <person name="Buell C.R."/>
            <person name="Ying K."/>
            <person name="Li Y."/>
            <person name="Lu T."/>
            <person name="Huang Y."/>
            <person name="Zhao Q."/>
            <person name="Feng Q."/>
            <person name="Zhang L."/>
            <person name="Zhu J."/>
            <person name="Weng Q."/>
            <person name="Mu J."/>
            <person name="Lu Y."/>
            <person name="Fan D."/>
            <person name="Liu Y."/>
            <person name="Guan J."/>
            <person name="Zhang Y."/>
            <person name="Yu S."/>
            <person name="Liu X."/>
            <person name="Zhang Y."/>
            <person name="Hong G."/>
            <person name="Han B."/>
            <person name="Choisne N."/>
            <person name="Demange N."/>
            <person name="Orjeda G."/>
            <person name="Samain S."/>
            <person name="Cattolico L."/>
            <person name="Pelletier E."/>
            <person name="Couloux A."/>
            <person name="Segurens B."/>
            <person name="Wincker P."/>
            <person name="D'Hont A."/>
            <person name="Scarpelli C."/>
            <person name="Weissenbach J."/>
            <person name="Salanoubat M."/>
            <person name="Quetier F."/>
            <person name="Yu Y."/>
            <person name="Kim H.R."/>
            <person name="Rambo T."/>
            <person name="Currie J."/>
            <person name="Collura K."/>
            <person name="Luo M."/>
            <person name="Yang T."/>
            <person name="Ammiraju J.S.S."/>
            <person name="Engler F."/>
            <person name="Soderlund C."/>
            <person name="Wing R.A."/>
            <person name="Palmer L.E."/>
            <person name="de la Bastide M."/>
            <person name="Spiegel L."/>
            <person name="Nascimento L."/>
            <person name="Zutavern T."/>
            <person name="O'Shaughnessy A."/>
            <person name="Dike S."/>
            <person name="Dedhia N."/>
            <person name="Preston R."/>
            <person name="Balija V."/>
            <person name="McCombie W.R."/>
            <person name="Chow T."/>
            <person name="Chen H."/>
            <person name="Chung M."/>
            <person name="Chen C."/>
            <person name="Shaw J."/>
            <person name="Wu H."/>
            <person name="Hsiao K."/>
            <person name="Chao Y."/>
            <person name="Chu M."/>
            <person name="Cheng C."/>
            <person name="Hour A."/>
            <person name="Lee P."/>
            <person name="Lin S."/>
            <person name="Lin Y."/>
            <person name="Liou J."/>
            <person name="Liu S."/>
            <person name="Hsing Y."/>
            <person name="Raghuvanshi S."/>
            <person name="Mohanty A."/>
            <person name="Bharti A.K."/>
            <person name="Gaur A."/>
            <person name="Gupta V."/>
            <person name="Kumar D."/>
            <person name="Ravi V."/>
            <person name="Vij S."/>
            <person name="Kapur A."/>
            <person name="Khurana P."/>
            <person name="Khurana P."/>
            <person name="Khurana J.P."/>
            <person name="Tyagi A.K."/>
            <person name="Gaikwad K."/>
            <person name="Singh A."/>
            <person name="Dalal V."/>
            <person name="Srivastava S."/>
            <person name="Dixit A."/>
            <person name="Pal A.K."/>
            <person name="Ghazi I.A."/>
            <person name="Yadav M."/>
            <person name="Pandit A."/>
            <person name="Bhargava A."/>
            <person name="Sureshbabu K."/>
            <person name="Batra K."/>
            <person name="Sharma T.R."/>
            <person name="Mohapatra T."/>
            <person name="Singh N.K."/>
            <person name="Messing J."/>
            <person name="Nelson A.B."/>
            <person name="Fuks G."/>
            <person name="Kavchok S."/>
            <person name="Keizer G."/>
            <person name="Linton E."/>
            <person name="Llaca V."/>
            <person name="Song R."/>
            <person name="Tanyolac B."/>
            <person name="Young S."/>
            <person name="Ho-Il K."/>
            <person name="Hahn J.H."/>
            <person name="Sangsakoo G."/>
            <person name="Vanavichit A."/>
            <person name="de Mattos Luiz.A.T."/>
            <person name="Zimmer P.D."/>
            <person name="Malone G."/>
            <person name="Dellagostin O."/>
            <person name="de Oliveira A.C."/>
            <person name="Bevan M."/>
            <person name="Bancroft I."/>
            <person name="Minx P."/>
            <person name="Cordum H."/>
            <person name="Wilson R."/>
            <person name="Cheng Z."/>
            <person name="Jin W."/>
            <person name="Jiang J."/>
            <person name="Leong S.A."/>
            <person name="Iwama H."/>
            <person name="Gojobori T."/>
            <person name="Itoh T."/>
            <person name="Niimura Y."/>
            <person name="Fujii Y."/>
            <person name="Habara T."/>
            <person name="Sakai H."/>
            <person name="Sato Y."/>
            <person name="Wilson G."/>
            <person name="Kumar K."/>
            <person name="McCouch S."/>
            <person name="Juretic N."/>
            <person name="Hoen D."/>
            <person name="Wright S."/>
            <person name="Bruskiewich R."/>
            <person name="Bureau T."/>
            <person name="Miyao A."/>
            <person name="Hirochika H."/>
            <person name="Nishikawa T."/>
            <person name="Kadowaki K."/>
            <person name="Sugiura M."/>
            <person name="Burr B."/>
            <person name="Sasaki T."/>
        </authorList>
    </citation>
    <scope>NUCLEOTIDE SEQUENCE [LARGE SCALE GENOMIC DNA]</scope>
    <source>
        <strain evidence="2">cv. Nipponbare</strain>
    </source>
</reference>
<protein>
    <submittedName>
        <fullName evidence="1">Uncharacterized protein</fullName>
    </submittedName>
</protein>
<organism evidence="1 2">
    <name type="scientific">Oryza sativa subsp. japonica</name>
    <name type="common">Rice</name>
    <dbReference type="NCBI Taxonomy" id="39947"/>
    <lineage>
        <taxon>Eukaryota</taxon>
        <taxon>Viridiplantae</taxon>
        <taxon>Streptophyta</taxon>
        <taxon>Embryophyta</taxon>
        <taxon>Tracheophyta</taxon>
        <taxon>Spermatophyta</taxon>
        <taxon>Magnoliopsida</taxon>
        <taxon>Liliopsida</taxon>
        <taxon>Poales</taxon>
        <taxon>Poaceae</taxon>
        <taxon>BOP clade</taxon>
        <taxon>Oryzoideae</taxon>
        <taxon>Oryzeae</taxon>
        <taxon>Oryzinae</taxon>
        <taxon>Oryza</taxon>
        <taxon>Oryza sativa</taxon>
    </lineage>
</organism>
<name>Q94I22_ORYSJ</name>
<reference evidence="2" key="2">
    <citation type="journal article" date="2008" name="Nucleic Acids Res.">
        <title>The rice annotation project database (RAP-DB): 2008 update.</title>
        <authorList>
            <consortium name="The rice annotation project (RAP)"/>
        </authorList>
    </citation>
    <scope>GENOME REANNOTATION</scope>
    <source>
        <strain evidence="2">cv. Nipponbare</strain>
    </source>
</reference>
<gene>
    <name evidence="1" type="primary">OSJNBa0034E23.3</name>
</gene>
<evidence type="ECO:0000313" key="2">
    <source>
        <dbReference type="Proteomes" id="UP000000763"/>
    </source>
</evidence>
<dbReference type="Proteomes" id="UP000000763">
    <property type="component" value="Chromosome 10"/>
</dbReference>
<proteinExistence type="predicted"/>
<dbReference type="AlphaFoldDB" id="Q94I22"/>
<accession>Q94I22</accession>
<dbReference type="EMBL" id="AC022352">
    <property type="protein sequence ID" value="AAK51567.1"/>
    <property type="molecule type" value="Genomic_DNA"/>
</dbReference>